<sequence>MQESIVEKVRSNSKYQQLVKTRSFLGWLLSAVVCVIYYGFILIIAYNKEWLGSRINPDEVITWGIPIGVGVIVSSFILTGIYVLIANSMFDRLTKEIKEEIK</sequence>
<dbReference type="Proteomes" id="UP000005744">
    <property type="component" value="Unassembled WGS sequence"/>
</dbReference>
<keyword evidence="3" id="KW-1185">Reference proteome</keyword>
<proteinExistence type="predicted"/>
<name>I3CDL6_9GAMM</name>
<dbReference type="GO" id="GO:0005886">
    <property type="term" value="C:plasma membrane"/>
    <property type="evidence" value="ECO:0007669"/>
    <property type="project" value="TreeGrafter"/>
</dbReference>
<gene>
    <name evidence="2" type="ORF">BegalDRAFT_0798</name>
</gene>
<feature type="transmembrane region" description="Helical" evidence="1">
    <location>
        <begin position="24"/>
        <end position="45"/>
    </location>
</feature>
<dbReference type="PANTHER" id="PTHR38598">
    <property type="entry name" value="INNER MEMBRANE PROTEIN YJCH"/>
    <property type="match status" value="1"/>
</dbReference>
<dbReference type="InterPro" id="IPR052959">
    <property type="entry name" value="Inner_membrane_assoc"/>
</dbReference>
<dbReference type="HOGENOM" id="CLU_123372_2_1_6"/>
<evidence type="ECO:0000313" key="3">
    <source>
        <dbReference type="Proteomes" id="UP000005744"/>
    </source>
</evidence>
<reference evidence="2 3" key="1">
    <citation type="submission" date="2011-11" db="EMBL/GenBank/DDBJ databases">
        <title>Improved High-Quality Draft sequence of Beggiatoa alba B18lD.</title>
        <authorList>
            <consortium name="US DOE Joint Genome Institute"/>
            <person name="Lucas S."/>
            <person name="Han J."/>
            <person name="Lapidus A."/>
            <person name="Cheng J.-F."/>
            <person name="Goodwin L."/>
            <person name="Pitluck S."/>
            <person name="Peters L."/>
            <person name="Mikhailova N."/>
            <person name="Held B."/>
            <person name="Detter J.C."/>
            <person name="Han C."/>
            <person name="Tapia R."/>
            <person name="Land M."/>
            <person name="Hauser L."/>
            <person name="Kyrpides N."/>
            <person name="Ivanova N."/>
            <person name="Pagani I."/>
            <person name="Samuel K."/>
            <person name="Teske A."/>
            <person name="Mueller J."/>
            <person name="Woyke T."/>
        </authorList>
    </citation>
    <scope>NUCLEOTIDE SEQUENCE [LARGE SCALE GENOMIC DNA]</scope>
    <source>
        <strain evidence="2 3">B18LD</strain>
    </source>
</reference>
<dbReference type="STRING" id="395493.BegalDRAFT_0798"/>
<dbReference type="eggNOG" id="COG3162">
    <property type="taxonomic scope" value="Bacteria"/>
</dbReference>
<keyword evidence="1" id="KW-1133">Transmembrane helix</keyword>
<dbReference type="RefSeq" id="WP_002683894.1">
    <property type="nucleotide sequence ID" value="NZ_JH600070.1"/>
</dbReference>
<dbReference type="AlphaFoldDB" id="I3CDL6"/>
<organism evidence="2 3">
    <name type="scientific">Beggiatoa alba B18LD</name>
    <dbReference type="NCBI Taxonomy" id="395493"/>
    <lineage>
        <taxon>Bacteria</taxon>
        <taxon>Pseudomonadati</taxon>
        <taxon>Pseudomonadota</taxon>
        <taxon>Gammaproteobacteria</taxon>
        <taxon>Thiotrichales</taxon>
        <taxon>Thiotrichaceae</taxon>
        <taxon>Beggiatoa</taxon>
    </lineage>
</organism>
<evidence type="ECO:0000256" key="1">
    <source>
        <dbReference type="SAM" id="Phobius"/>
    </source>
</evidence>
<dbReference type="PANTHER" id="PTHR38598:SF1">
    <property type="entry name" value="INNER MEMBRANE PROTEIN YJCH"/>
    <property type="match status" value="1"/>
</dbReference>
<accession>I3CDL6</accession>
<protein>
    <submittedName>
        <fullName evidence="2">Putative membrane protein</fullName>
    </submittedName>
</protein>
<keyword evidence="1" id="KW-0472">Membrane</keyword>
<keyword evidence="1" id="KW-0812">Transmembrane</keyword>
<dbReference type="Pfam" id="PF04341">
    <property type="entry name" value="DUF485"/>
    <property type="match status" value="1"/>
</dbReference>
<evidence type="ECO:0000313" key="2">
    <source>
        <dbReference type="EMBL" id="EIJ41709.1"/>
    </source>
</evidence>
<dbReference type="OrthoDB" id="5297034at2"/>
<feature type="transmembrane region" description="Helical" evidence="1">
    <location>
        <begin position="65"/>
        <end position="85"/>
    </location>
</feature>
<dbReference type="EMBL" id="JH600070">
    <property type="protein sequence ID" value="EIJ41709.1"/>
    <property type="molecule type" value="Genomic_DNA"/>
</dbReference>
<dbReference type="InterPro" id="IPR007436">
    <property type="entry name" value="DUF485"/>
</dbReference>